<sequence>MKFSLREWAHDGRGISLLLVASSFSVVWGYTEYTQRP</sequence>
<dbReference type="Proteomes" id="UP000549052">
    <property type="component" value="Unassembled WGS sequence"/>
</dbReference>
<keyword evidence="1" id="KW-0812">Transmembrane</keyword>
<protein>
    <submittedName>
        <fullName evidence="2">Uncharacterized protein</fullName>
    </submittedName>
</protein>
<organism evidence="2 3">
    <name type="scientific">Phyllobacterium myrsinacearum</name>
    <dbReference type="NCBI Taxonomy" id="28101"/>
    <lineage>
        <taxon>Bacteria</taxon>
        <taxon>Pseudomonadati</taxon>
        <taxon>Pseudomonadota</taxon>
        <taxon>Alphaproteobacteria</taxon>
        <taxon>Hyphomicrobiales</taxon>
        <taxon>Phyllobacteriaceae</taxon>
        <taxon>Phyllobacterium</taxon>
    </lineage>
</organism>
<proteinExistence type="predicted"/>
<evidence type="ECO:0000313" key="2">
    <source>
        <dbReference type="EMBL" id="MBA8882041.1"/>
    </source>
</evidence>
<keyword evidence="1" id="KW-1133">Transmembrane helix</keyword>
<accession>A0A839EPN8</accession>
<reference evidence="2 3" key="1">
    <citation type="submission" date="2020-07" db="EMBL/GenBank/DDBJ databases">
        <title>Genomic Encyclopedia of Type Strains, Phase IV (KMG-V): Genome sequencing to study the core and pangenomes of soil and plant-associated prokaryotes.</title>
        <authorList>
            <person name="Whitman W."/>
        </authorList>
    </citation>
    <scope>NUCLEOTIDE SEQUENCE [LARGE SCALE GENOMIC DNA]</scope>
    <source>
        <strain evidence="2 3">AN3</strain>
    </source>
</reference>
<comment type="caution">
    <text evidence="2">The sequence shown here is derived from an EMBL/GenBank/DDBJ whole genome shotgun (WGS) entry which is preliminary data.</text>
</comment>
<evidence type="ECO:0000256" key="1">
    <source>
        <dbReference type="SAM" id="Phobius"/>
    </source>
</evidence>
<evidence type="ECO:0000313" key="3">
    <source>
        <dbReference type="Proteomes" id="UP000549052"/>
    </source>
</evidence>
<gene>
    <name evidence="2" type="ORF">FHW16_005789</name>
</gene>
<name>A0A839EPN8_9HYPH</name>
<feature type="transmembrane region" description="Helical" evidence="1">
    <location>
        <begin position="12"/>
        <end position="31"/>
    </location>
</feature>
<keyword evidence="1" id="KW-0472">Membrane</keyword>
<dbReference type="EMBL" id="JACGXN010000021">
    <property type="protein sequence ID" value="MBA8882041.1"/>
    <property type="molecule type" value="Genomic_DNA"/>
</dbReference>
<dbReference type="AlphaFoldDB" id="A0A839EPN8"/>
<keyword evidence="3" id="KW-1185">Reference proteome</keyword>